<protein>
    <recommendedName>
        <fullName evidence="4">PKD-like domain-containing protein</fullName>
    </recommendedName>
</protein>
<gene>
    <name evidence="2" type="ORF">DWW18_18220</name>
</gene>
<keyword evidence="1" id="KW-0732">Signal</keyword>
<feature type="chain" id="PRO_5019247269" description="PKD-like domain-containing protein" evidence="1">
    <location>
        <begin position="20"/>
        <end position="516"/>
    </location>
</feature>
<dbReference type="InterPro" id="IPR032183">
    <property type="entry name" value="PKD-like"/>
</dbReference>
<evidence type="ECO:0000313" key="2">
    <source>
        <dbReference type="EMBL" id="RGV31210.1"/>
    </source>
</evidence>
<dbReference type="PROSITE" id="PS51257">
    <property type="entry name" value="PROKAR_LIPOPROTEIN"/>
    <property type="match status" value="1"/>
</dbReference>
<reference evidence="2 3" key="1">
    <citation type="submission" date="2018-08" db="EMBL/GenBank/DDBJ databases">
        <title>A genome reference for cultivated species of the human gut microbiota.</title>
        <authorList>
            <person name="Zou Y."/>
            <person name="Xue W."/>
            <person name="Luo G."/>
        </authorList>
    </citation>
    <scope>NUCLEOTIDE SEQUENCE [LARGE SCALE GENOMIC DNA]</scope>
    <source>
        <strain evidence="2 3">AF14-49</strain>
    </source>
</reference>
<dbReference type="AlphaFoldDB" id="A0A412WV78"/>
<evidence type="ECO:0000313" key="3">
    <source>
        <dbReference type="Proteomes" id="UP000283589"/>
    </source>
</evidence>
<dbReference type="InterPro" id="IPR011047">
    <property type="entry name" value="Quinoprotein_ADH-like_sf"/>
</dbReference>
<evidence type="ECO:0000256" key="1">
    <source>
        <dbReference type="SAM" id="SignalP"/>
    </source>
</evidence>
<name>A0A412WV78_9BACT</name>
<dbReference type="SUPFAM" id="SSF50998">
    <property type="entry name" value="Quinoprotein alcohol dehydrogenase-like"/>
    <property type="match status" value="1"/>
</dbReference>
<evidence type="ECO:0008006" key="4">
    <source>
        <dbReference type="Google" id="ProtNLM"/>
    </source>
</evidence>
<proteinExistence type="predicted"/>
<dbReference type="EMBL" id="QRZA01000037">
    <property type="protein sequence ID" value="RGV31210.1"/>
    <property type="molecule type" value="Genomic_DNA"/>
</dbReference>
<feature type="signal peptide" evidence="1">
    <location>
        <begin position="1"/>
        <end position="19"/>
    </location>
</feature>
<sequence>MFMKRFILFSLFVSFWFSACYEDKGKYNLIDYNDITLDVVASLTKKTIILGDTVHIVPKVTWKYPDRDTLAYDYRWEMGLGNVISTDRNFEYIPTSCGQFDVNFYMTDRQTGLEFHASHTAIEVRSPYKVGWLILSEKDNRTSLSYIRRDSWQDEDKKTHYEWEAYPDIYAELYPDNPLGTGPLKLENVMTGGEADEVMVVQRTGGSYYLSGMDFTKVMALHDEFPGSAYPTGLEPVEVRNGGWHDFVLSANGEVYWRRNTGSEIQHVTAFIDIPLYFSGATDGGRITQFFDLDTKDCGAVLMYDEGNNRVVGRLTSFNSSSDSGPVEFIYTPDDPSVVKLTDLAGYKIMYLGDYGNGSGLNIILKEESTGNYYYQNMGIDNWDGFNIFDCTQELFAGSSVVSDNTVYFRIRPSSYLFMGEGSKLYFYDVNTKSVKLFTDYVSGNIVEILQDADAGEIGVALDDGNFYIYKLSTEVLADANPGGKGLLFHVSDLGRIVDIEWKWGGSYNWAFKRYE</sequence>
<dbReference type="Pfam" id="PF16407">
    <property type="entry name" value="PKD_2"/>
    <property type="match status" value="1"/>
</dbReference>
<accession>A0A412WV78</accession>
<comment type="caution">
    <text evidence="2">The sequence shown here is derived from an EMBL/GenBank/DDBJ whole genome shotgun (WGS) entry which is preliminary data.</text>
</comment>
<dbReference type="Proteomes" id="UP000283589">
    <property type="component" value="Unassembled WGS sequence"/>
</dbReference>
<organism evidence="2 3">
    <name type="scientific">Butyricimonas virosa</name>
    <dbReference type="NCBI Taxonomy" id="544645"/>
    <lineage>
        <taxon>Bacteria</taxon>
        <taxon>Pseudomonadati</taxon>
        <taxon>Bacteroidota</taxon>
        <taxon>Bacteroidia</taxon>
        <taxon>Bacteroidales</taxon>
        <taxon>Odoribacteraceae</taxon>
        <taxon>Butyricimonas</taxon>
    </lineage>
</organism>